<evidence type="ECO:0000256" key="12">
    <source>
        <dbReference type="HAMAP-Rule" id="MF_01522"/>
    </source>
</evidence>
<keyword evidence="4 12" id="KW-1003">Cell membrane</keyword>
<dbReference type="InterPro" id="IPR003855">
    <property type="entry name" value="K+_transporter"/>
</dbReference>
<dbReference type="Pfam" id="PF22776">
    <property type="entry name" value="K_trans_C"/>
    <property type="match status" value="1"/>
</dbReference>
<accession>A0A318HA78</accession>
<feature type="domain" description="K+ potassium transporter C-terminal" evidence="14">
    <location>
        <begin position="501"/>
        <end position="648"/>
    </location>
</feature>
<feature type="transmembrane region" description="Helical" evidence="12">
    <location>
        <begin position="363"/>
        <end position="383"/>
    </location>
</feature>
<feature type="transmembrane region" description="Helical" evidence="12">
    <location>
        <begin position="169"/>
        <end position="187"/>
    </location>
</feature>
<dbReference type="GO" id="GO:0005886">
    <property type="term" value="C:plasma membrane"/>
    <property type="evidence" value="ECO:0007669"/>
    <property type="project" value="UniProtKB-SubCell"/>
</dbReference>
<sequence length="648" mass="69351">MHDRPSGTLAAAGSSATFSVDAGSRHGPARQGLAALTLAALGVVYGDIGTSPLYTVKEIFAPATGVSLTPEHLIGAVSTIIWALMLVVTLKYVILILRADNRGEGGGLALTALAAEAVRSRPMLRHGLLLLGVAGATLFYGDSIITPAISVLGAMEGLKVVAPGLERWILPLSLLVLVGLFVVQRLGTAVVGRLFGPVILLWFVTLGVTGVLQILQQPAILAALDPRQAWVFMSGRGPMALATVGAVVLALTGAEALYADMGHFGRRPIQLAWSVLVLPSLALNYMGQGALLMADPASLENPFFRLFPDELLLPAVGLATLAAIIASQAVISGAYSMTQQAMQLGFLPRMRVLHTSAREAGQIYMPAVNLLLLLGVVAAVLSFRSSSALASAYGIAVTVTMLITTLLTYFVVRHAWSLPAWLSIGATALFLALDVVLVAGCAVKLLDGGWFPLLMGGLLFLVMTTWFRGRRLMVERIREDGVPLADFIDQLDAAHLPRVARTAVYAVADPRTAPQALLHNLKHNQVLHERNVILTVHFRPVPWLRDDERVEIRSLGREFWQVTAAFGFMETPDVPAALVRCREQGLGIPVFETSYFLSRETVVPAPGSGMSHWREVLFAVMSRNAGGVAGFFRLPDNAVIELGTRVQI</sequence>
<dbReference type="PANTHER" id="PTHR30540:SF79">
    <property type="entry name" value="LOW AFFINITY POTASSIUM TRANSPORT SYSTEM PROTEIN KUP"/>
    <property type="match status" value="1"/>
</dbReference>
<dbReference type="HAMAP" id="MF_01522">
    <property type="entry name" value="Kup"/>
    <property type="match status" value="1"/>
</dbReference>
<proteinExistence type="inferred from homology"/>
<evidence type="ECO:0000256" key="5">
    <source>
        <dbReference type="ARBA" id="ARBA00022538"/>
    </source>
</evidence>
<evidence type="ECO:0000256" key="8">
    <source>
        <dbReference type="ARBA" id="ARBA00022958"/>
    </source>
</evidence>
<evidence type="ECO:0000259" key="14">
    <source>
        <dbReference type="Pfam" id="PF22776"/>
    </source>
</evidence>
<evidence type="ECO:0000256" key="10">
    <source>
        <dbReference type="ARBA" id="ARBA00023065"/>
    </source>
</evidence>
<feature type="transmembrane region" description="Helical" evidence="12">
    <location>
        <begin position="33"/>
        <end position="54"/>
    </location>
</feature>
<evidence type="ECO:0000313" key="16">
    <source>
        <dbReference type="Proteomes" id="UP000247811"/>
    </source>
</evidence>
<evidence type="ECO:0000313" key="15">
    <source>
        <dbReference type="EMBL" id="PXW95475.1"/>
    </source>
</evidence>
<dbReference type="InterPro" id="IPR053952">
    <property type="entry name" value="K_trans_C"/>
</dbReference>
<feature type="transmembrane region" description="Helical" evidence="12">
    <location>
        <begin position="419"/>
        <end position="443"/>
    </location>
</feature>
<evidence type="ECO:0000256" key="7">
    <source>
        <dbReference type="ARBA" id="ARBA00022847"/>
    </source>
</evidence>
<dbReference type="Proteomes" id="UP000247811">
    <property type="component" value="Unassembled WGS sequence"/>
</dbReference>
<organism evidence="15 16">
    <name type="scientific">Sphaerotilus hippei</name>
    <dbReference type="NCBI Taxonomy" id="744406"/>
    <lineage>
        <taxon>Bacteria</taxon>
        <taxon>Pseudomonadati</taxon>
        <taxon>Pseudomonadota</taxon>
        <taxon>Betaproteobacteria</taxon>
        <taxon>Burkholderiales</taxon>
        <taxon>Sphaerotilaceae</taxon>
        <taxon>Sphaerotilus</taxon>
    </lineage>
</organism>
<feature type="transmembrane region" description="Helical" evidence="12">
    <location>
        <begin position="271"/>
        <end position="291"/>
    </location>
</feature>
<evidence type="ECO:0000256" key="2">
    <source>
        <dbReference type="ARBA" id="ARBA00007019"/>
    </source>
</evidence>
<reference evidence="15 16" key="1">
    <citation type="submission" date="2018-05" db="EMBL/GenBank/DDBJ databases">
        <title>Genomic Encyclopedia of Type Strains, Phase IV (KMG-IV): sequencing the most valuable type-strain genomes for metagenomic binning, comparative biology and taxonomic classification.</title>
        <authorList>
            <person name="Goeker M."/>
        </authorList>
    </citation>
    <scope>NUCLEOTIDE SEQUENCE [LARGE SCALE GENOMIC DNA]</scope>
    <source>
        <strain evidence="15 16">DSM 566</strain>
    </source>
</reference>
<keyword evidence="7 12" id="KW-0769">Symport</keyword>
<keyword evidence="5 12" id="KW-0633">Potassium transport</keyword>
<evidence type="ECO:0000256" key="11">
    <source>
        <dbReference type="ARBA" id="ARBA00023136"/>
    </source>
</evidence>
<keyword evidence="9 12" id="KW-1133">Transmembrane helix</keyword>
<feature type="transmembrane region" description="Helical" evidence="12">
    <location>
        <begin position="311"/>
        <end position="335"/>
    </location>
</feature>
<name>A0A318HA78_9BURK</name>
<comment type="function">
    <text evidence="12">Transport of potassium into the cell. Likely operates as a K(+):H(+) symporter.</text>
</comment>
<dbReference type="RefSeq" id="WP_110400914.1">
    <property type="nucleotide sequence ID" value="NZ_QJJS01000009.1"/>
</dbReference>
<keyword evidence="16" id="KW-1185">Reference proteome</keyword>
<feature type="transmembrane region" description="Helical" evidence="12">
    <location>
        <begin position="389"/>
        <end position="412"/>
    </location>
</feature>
<dbReference type="EMBL" id="QJJS01000009">
    <property type="protein sequence ID" value="PXW95475.1"/>
    <property type="molecule type" value="Genomic_DNA"/>
</dbReference>
<comment type="caution">
    <text evidence="15">The sequence shown here is derived from an EMBL/GenBank/DDBJ whole genome shotgun (WGS) entry which is preliminary data.</text>
</comment>
<protein>
    <recommendedName>
        <fullName evidence="12">Probable potassium transport system protein Kup</fullName>
    </recommendedName>
</protein>
<feature type="transmembrane region" description="Helical" evidence="12">
    <location>
        <begin position="194"/>
        <end position="215"/>
    </location>
</feature>
<dbReference type="GO" id="GO:0015293">
    <property type="term" value="F:symporter activity"/>
    <property type="evidence" value="ECO:0007669"/>
    <property type="project" value="UniProtKB-UniRule"/>
</dbReference>
<feature type="transmembrane region" description="Helical" evidence="12">
    <location>
        <begin position="449"/>
        <end position="467"/>
    </location>
</feature>
<dbReference type="GO" id="GO:0015079">
    <property type="term" value="F:potassium ion transmembrane transporter activity"/>
    <property type="evidence" value="ECO:0007669"/>
    <property type="project" value="UniProtKB-UniRule"/>
</dbReference>
<keyword evidence="6 12" id="KW-0812">Transmembrane</keyword>
<dbReference type="Pfam" id="PF02705">
    <property type="entry name" value="K_trans"/>
    <property type="match status" value="1"/>
</dbReference>
<dbReference type="PANTHER" id="PTHR30540">
    <property type="entry name" value="OSMOTIC STRESS POTASSIUM TRANSPORTER"/>
    <property type="match status" value="1"/>
</dbReference>
<feature type="transmembrane region" description="Helical" evidence="12">
    <location>
        <begin position="239"/>
        <end position="259"/>
    </location>
</feature>
<feature type="transmembrane region" description="Helical" evidence="12">
    <location>
        <begin position="128"/>
        <end position="149"/>
    </location>
</feature>
<evidence type="ECO:0000256" key="6">
    <source>
        <dbReference type="ARBA" id="ARBA00022692"/>
    </source>
</evidence>
<gene>
    <name evidence="12" type="primary">kup</name>
    <name evidence="15" type="ORF">C7444_10943</name>
</gene>
<comment type="similarity">
    <text evidence="2 12">Belongs to the HAK/KUP transporter (TC 2.A.72) family.</text>
</comment>
<comment type="catalytic activity">
    <reaction evidence="12">
        <text>K(+)(in) + H(+)(in) = K(+)(out) + H(+)(out)</text>
        <dbReference type="Rhea" id="RHEA:28490"/>
        <dbReference type="ChEBI" id="CHEBI:15378"/>
        <dbReference type="ChEBI" id="CHEBI:29103"/>
    </reaction>
</comment>
<comment type="subcellular location">
    <subcellularLocation>
        <location evidence="12">Cell membrane</location>
        <topology evidence="12">Multi-pass membrane protein</topology>
    </subcellularLocation>
    <subcellularLocation>
        <location evidence="1">Membrane</location>
        <topology evidence="1">Multi-pass membrane protein</topology>
    </subcellularLocation>
</comment>
<evidence type="ECO:0000256" key="3">
    <source>
        <dbReference type="ARBA" id="ARBA00022448"/>
    </source>
</evidence>
<evidence type="ECO:0000256" key="1">
    <source>
        <dbReference type="ARBA" id="ARBA00004141"/>
    </source>
</evidence>
<evidence type="ECO:0000256" key="4">
    <source>
        <dbReference type="ARBA" id="ARBA00022475"/>
    </source>
</evidence>
<evidence type="ECO:0000256" key="9">
    <source>
        <dbReference type="ARBA" id="ARBA00022989"/>
    </source>
</evidence>
<keyword evidence="8 12" id="KW-0630">Potassium</keyword>
<dbReference type="InterPro" id="IPR053951">
    <property type="entry name" value="K_trans_N"/>
</dbReference>
<feature type="transmembrane region" description="Helical" evidence="12">
    <location>
        <begin position="74"/>
        <end position="94"/>
    </location>
</feature>
<keyword evidence="11 12" id="KW-0472">Membrane</keyword>
<keyword evidence="3 12" id="KW-0813">Transport</keyword>
<dbReference type="AlphaFoldDB" id="A0A318HA78"/>
<keyword evidence="10 12" id="KW-0406">Ion transport</keyword>
<dbReference type="InterPro" id="IPR023051">
    <property type="entry name" value="Kup"/>
</dbReference>
<dbReference type="OrthoDB" id="9805577at2"/>
<evidence type="ECO:0000259" key="13">
    <source>
        <dbReference type="Pfam" id="PF02705"/>
    </source>
</evidence>
<feature type="domain" description="K+ potassium transporter integral membrane" evidence="13">
    <location>
        <begin position="36"/>
        <end position="489"/>
    </location>
</feature>